<dbReference type="InterPro" id="IPR024176">
    <property type="entry name" value="Citrate_synthase_bac-typ"/>
</dbReference>
<dbReference type="Pfam" id="PF00285">
    <property type="entry name" value="Citrate_synt"/>
    <property type="match status" value="1"/>
</dbReference>
<gene>
    <name evidence="7" type="ORF">JOC77_003660</name>
</gene>
<evidence type="ECO:0000313" key="8">
    <source>
        <dbReference type="Proteomes" id="UP000823486"/>
    </source>
</evidence>
<proteinExistence type="inferred from homology"/>
<dbReference type="InterPro" id="IPR016142">
    <property type="entry name" value="Citrate_synth-like_lrg_a-sub"/>
</dbReference>
<dbReference type="GO" id="GO:0036440">
    <property type="term" value="F:citrate synthase activity"/>
    <property type="evidence" value="ECO:0007669"/>
    <property type="project" value="UniProtKB-EC"/>
</dbReference>
<evidence type="ECO:0000256" key="4">
    <source>
        <dbReference type="ARBA" id="ARBA00049288"/>
    </source>
</evidence>
<dbReference type="InterPro" id="IPR002020">
    <property type="entry name" value="Citrate_synthase"/>
</dbReference>
<comment type="pathway">
    <text evidence="1">Carbohydrate metabolism; tricarboxylic acid cycle.</text>
</comment>
<dbReference type="PIRSF" id="PIRSF001369">
    <property type="entry name" value="Citrate_synth"/>
    <property type="match status" value="1"/>
</dbReference>
<evidence type="ECO:0000256" key="3">
    <source>
        <dbReference type="ARBA" id="ARBA00022679"/>
    </source>
</evidence>
<protein>
    <recommendedName>
        <fullName evidence="5">Citrate synthase</fullName>
    </recommendedName>
</protein>
<reference evidence="7 8" key="1">
    <citation type="submission" date="2021-01" db="EMBL/GenBank/DDBJ databases">
        <title>Genomic Encyclopedia of Type Strains, Phase IV (KMG-IV): sequencing the most valuable type-strain genomes for metagenomic binning, comparative biology and taxonomic classification.</title>
        <authorList>
            <person name="Goeker M."/>
        </authorList>
    </citation>
    <scope>NUCLEOTIDE SEQUENCE [LARGE SCALE GENOMIC DNA]</scope>
    <source>
        <strain evidence="7 8">DSM 105482</strain>
    </source>
</reference>
<dbReference type="PANTHER" id="PTHR11739">
    <property type="entry name" value="CITRATE SYNTHASE"/>
    <property type="match status" value="1"/>
</dbReference>
<dbReference type="PANTHER" id="PTHR11739:SF4">
    <property type="entry name" value="CITRATE SYNTHASE, PEROXISOMAL"/>
    <property type="match status" value="1"/>
</dbReference>
<evidence type="ECO:0000313" key="7">
    <source>
        <dbReference type="EMBL" id="MBM7694216.1"/>
    </source>
</evidence>
<keyword evidence="3 5" id="KW-0808">Transferase</keyword>
<dbReference type="Proteomes" id="UP000823486">
    <property type="component" value="Unassembled WGS sequence"/>
</dbReference>
<keyword evidence="7" id="KW-0012">Acyltransferase</keyword>
<dbReference type="Gene3D" id="1.10.580.10">
    <property type="entry name" value="Citrate Synthase, domain 1"/>
    <property type="match status" value="1"/>
</dbReference>
<dbReference type="PRINTS" id="PR00143">
    <property type="entry name" value="CITRTSNTHASE"/>
</dbReference>
<dbReference type="Gene3D" id="1.10.230.10">
    <property type="entry name" value="Cytochrome P450-Terp, domain 2"/>
    <property type="match status" value="1"/>
</dbReference>
<sequence length="363" mass="40937">MVIKGLKGVMAAETKISFIDGEKGRLIYRGYAAKDLAVSKSFEEVCFLLWYNKMPDETELQTLREFMQKERYLPGFLKQILDLLPANMGLMEVLRTAVSALGTEEYKWKPTVEQAARITAIIPTIIAYRYHREKGTLPVEPRQHLSHTENYLYMLTGVIPIPSHVRALEAYMILTMEHGMNASTFSARVISSSESDLVSAVAGAIGTMKGPLHGGAPSEVTAMLSEIEEKENAEKWIRDKLARKEKLMGFGHRVYKTLDPRAASLSEIINSVGKDDKWLDLAAFVEKKAIELLEEYKPGRKLYTNVEFYAAAVMRSIDMEDELFTPTFTASRSAGWAAHILEQAEDNMIYRPEANYTGSFMKI</sequence>
<accession>A0ABS2QM25</accession>
<comment type="catalytic activity">
    <reaction evidence="4">
        <text>oxaloacetate + acetyl-CoA + H2O = citrate + CoA + H(+)</text>
        <dbReference type="Rhea" id="RHEA:16845"/>
        <dbReference type="ChEBI" id="CHEBI:15377"/>
        <dbReference type="ChEBI" id="CHEBI:15378"/>
        <dbReference type="ChEBI" id="CHEBI:16452"/>
        <dbReference type="ChEBI" id="CHEBI:16947"/>
        <dbReference type="ChEBI" id="CHEBI:57287"/>
        <dbReference type="ChEBI" id="CHEBI:57288"/>
        <dbReference type="EC" id="2.3.3.16"/>
    </reaction>
</comment>
<dbReference type="RefSeq" id="WP_204546100.1">
    <property type="nucleotide sequence ID" value="NZ_JAFBFI010000019.1"/>
</dbReference>
<dbReference type="EMBL" id="JAFBFI010000019">
    <property type="protein sequence ID" value="MBM7694216.1"/>
    <property type="molecule type" value="Genomic_DNA"/>
</dbReference>
<dbReference type="InterPro" id="IPR019810">
    <property type="entry name" value="Citrate_synthase_AS"/>
</dbReference>
<evidence type="ECO:0000256" key="1">
    <source>
        <dbReference type="ARBA" id="ARBA00005163"/>
    </source>
</evidence>
<evidence type="ECO:0000256" key="5">
    <source>
        <dbReference type="PIRNR" id="PIRNR001369"/>
    </source>
</evidence>
<evidence type="ECO:0000256" key="2">
    <source>
        <dbReference type="ARBA" id="ARBA00010566"/>
    </source>
</evidence>
<comment type="caution">
    <text evidence="7">The sequence shown here is derived from an EMBL/GenBank/DDBJ whole genome shotgun (WGS) entry which is preliminary data.</text>
</comment>
<organism evidence="7 8">
    <name type="scientific">Peribacillus deserti</name>
    <dbReference type="NCBI Taxonomy" id="673318"/>
    <lineage>
        <taxon>Bacteria</taxon>
        <taxon>Bacillati</taxon>
        <taxon>Bacillota</taxon>
        <taxon>Bacilli</taxon>
        <taxon>Bacillales</taxon>
        <taxon>Bacillaceae</taxon>
        <taxon>Peribacillus</taxon>
    </lineage>
</organism>
<dbReference type="SUPFAM" id="SSF48256">
    <property type="entry name" value="Citrate synthase"/>
    <property type="match status" value="1"/>
</dbReference>
<name>A0ABS2QM25_9BACI</name>
<dbReference type="CDD" id="cd06109">
    <property type="entry name" value="BsCS-I_like"/>
    <property type="match status" value="1"/>
</dbReference>
<dbReference type="PROSITE" id="PS00480">
    <property type="entry name" value="CITRATE_SYNTHASE"/>
    <property type="match status" value="1"/>
</dbReference>
<dbReference type="InterPro" id="IPR036969">
    <property type="entry name" value="Citrate_synthase_sf"/>
</dbReference>
<comment type="similarity">
    <text evidence="2 5 6">Belongs to the citrate synthase family.</text>
</comment>
<evidence type="ECO:0000256" key="6">
    <source>
        <dbReference type="RuleBase" id="RU003406"/>
    </source>
</evidence>
<dbReference type="InterPro" id="IPR016143">
    <property type="entry name" value="Citrate_synth-like_sm_a-sub"/>
</dbReference>
<keyword evidence="8" id="KW-1185">Reference proteome</keyword>